<sequence>MNKLVAAMVALLLAAVVIDPVEAQEPRGPSPLGQYFGFQPIEIFKLELRSSNLVARDIDRDGLVDLVVADNSHSRIDFLHQRKAKPADEPVNDDDGDVNQVQNDWRFEHRKIPVDRQVNAMVVGDYNGDGRPDLAYLGAPNYLVVRFQPKEGEWSEKLEYR</sequence>
<accession>A0A383CEA3</accession>
<dbReference type="Pfam" id="PF13517">
    <property type="entry name" value="FG-GAP_3"/>
    <property type="match status" value="1"/>
</dbReference>
<dbReference type="SUPFAM" id="SSF69318">
    <property type="entry name" value="Integrin alpha N-terminal domain"/>
    <property type="match status" value="1"/>
</dbReference>
<evidence type="ECO:0000256" key="1">
    <source>
        <dbReference type="ARBA" id="ARBA00022729"/>
    </source>
</evidence>
<dbReference type="InterPro" id="IPR028994">
    <property type="entry name" value="Integrin_alpha_N"/>
</dbReference>
<keyword evidence="1" id="KW-0732">Signal</keyword>
<name>A0A383CEA3_9ZZZZ</name>
<reference evidence="2" key="1">
    <citation type="submission" date="2018-05" db="EMBL/GenBank/DDBJ databases">
        <authorList>
            <person name="Lanie J.A."/>
            <person name="Ng W.-L."/>
            <person name="Kazmierczak K.M."/>
            <person name="Andrzejewski T.M."/>
            <person name="Davidsen T.M."/>
            <person name="Wayne K.J."/>
            <person name="Tettelin H."/>
            <person name="Glass J.I."/>
            <person name="Rusch D."/>
            <person name="Podicherti R."/>
            <person name="Tsui H.-C.T."/>
            <person name="Winkler M.E."/>
        </authorList>
    </citation>
    <scope>NUCLEOTIDE SEQUENCE</scope>
</reference>
<proteinExistence type="predicted"/>
<dbReference type="AlphaFoldDB" id="A0A383CEA3"/>
<organism evidence="2">
    <name type="scientific">marine metagenome</name>
    <dbReference type="NCBI Taxonomy" id="408172"/>
    <lineage>
        <taxon>unclassified sequences</taxon>
        <taxon>metagenomes</taxon>
        <taxon>ecological metagenomes</taxon>
    </lineage>
</organism>
<dbReference type="Gene3D" id="2.130.10.130">
    <property type="entry name" value="Integrin alpha, N-terminal"/>
    <property type="match status" value="1"/>
</dbReference>
<evidence type="ECO:0000313" key="2">
    <source>
        <dbReference type="EMBL" id="SVE30542.1"/>
    </source>
</evidence>
<protein>
    <recommendedName>
        <fullName evidence="3">VCBS repeat-containing protein</fullName>
    </recommendedName>
</protein>
<gene>
    <name evidence="2" type="ORF">METZ01_LOCUS483396</name>
</gene>
<evidence type="ECO:0008006" key="3">
    <source>
        <dbReference type="Google" id="ProtNLM"/>
    </source>
</evidence>
<feature type="non-terminal residue" evidence="2">
    <location>
        <position position="161"/>
    </location>
</feature>
<dbReference type="EMBL" id="UINC01208141">
    <property type="protein sequence ID" value="SVE30542.1"/>
    <property type="molecule type" value="Genomic_DNA"/>
</dbReference>
<dbReference type="InterPro" id="IPR013517">
    <property type="entry name" value="FG-GAP"/>
</dbReference>